<dbReference type="EMBL" id="UINC01184419">
    <property type="protein sequence ID" value="SVD95626.1"/>
    <property type="molecule type" value="Genomic_DNA"/>
</dbReference>
<dbReference type="AlphaFoldDB" id="A0A382ZJ77"/>
<evidence type="ECO:0008006" key="2">
    <source>
        <dbReference type="Google" id="ProtNLM"/>
    </source>
</evidence>
<organism evidence="1">
    <name type="scientific">marine metagenome</name>
    <dbReference type="NCBI Taxonomy" id="408172"/>
    <lineage>
        <taxon>unclassified sequences</taxon>
        <taxon>metagenomes</taxon>
        <taxon>ecological metagenomes</taxon>
    </lineage>
</organism>
<feature type="non-terminal residue" evidence="1">
    <location>
        <position position="1"/>
    </location>
</feature>
<protein>
    <recommendedName>
        <fullName evidence="2">N-acetyltransferase domain-containing protein</fullName>
    </recommendedName>
</protein>
<name>A0A382ZJ77_9ZZZZ</name>
<accession>A0A382ZJ77</accession>
<evidence type="ECO:0000313" key="1">
    <source>
        <dbReference type="EMBL" id="SVD95626.1"/>
    </source>
</evidence>
<gene>
    <name evidence="1" type="ORF">METZ01_LOCUS448480</name>
</gene>
<dbReference type="InterPro" id="IPR016181">
    <property type="entry name" value="Acyl_CoA_acyltransferase"/>
</dbReference>
<feature type="non-terminal residue" evidence="1">
    <location>
        <position position="96"/>
    </location>
</feature>
<proteinExistence type="predicted"/>
<sequence length="96" mass="11196">VNKMESLINTIKVRKADITDLDIIIANNIEMARETENKTLDKSTISHGVEEVLHNANLGWYYLAEIDGHNAGQLMITREWSDWRNGYFWWIQSVFV</sequence>
<dbReference type="Gene3D" id="3.40.630.30">
    <property type="match status" value="1"/>
</dbReference>
<reference evidence="1" key="1">
    <citation type="submission" date="2018-05" db="EMBL/GenBank/DDBJ databases">
        <authorList>
            <person name="Lanie J.A."/>
            <person name="Ng W.-L."/>
            <person name="Kazmierczak K.M."/>
            <person name="Andrzejewski T.M."/>
            <person name="Davidsen T.M."/>
            <person name="Wayne K.J."/>
            <person name="Tettelin H."/>
            <person name="Glass J.I."/>
            <person name="Rusch D."/>
            <person name="Podicherti R."/>
            <person name="Tsui H.-C.T."/>
            <person name="Winkler M.E."/>
        </authorList>
    </citation>
    <scope>NUCLEOTIDE SEQUENCE</scope>
</reference>
<dbReference type="SUPFAM" id="SSF55729">
    <property type="entry name" value="Acyl-CoA N-acyltransferases (Nat)"/>
    <property type="match status" value="1"/>
</dbReference>